<feature type="domain" description="Guanylate cyclase" evidence="2">
    <location>
        <begin position="454"/>
        <end position="585"/>
    </location>
</feature>
<keyword evidence="1" id="KW-0472">Membrane</keyword>
<dbReference type="EMBL" id="JAUYVI010000003">
    <property type="protein sequence ID" value="MDQ7248348.1"/>
    <property type="molecule type" value="Genomic_DNA"/>
</dbReference>
<dbReference type="Gene3D" id="6.10.340.10">
    <property type="match status" value="1"/>
</dbReference>
<evidence type="ECO:0000259" key="3">
    <source>
        <dbReference type="PROSITE" id="PS50885"/>
    </source>
</evidence>
<dbReference type="Pfam" id="PF00211">
    <property type="entry name" value="Guanylate_cyc"/>
    <property type="match status" value="1"/>
</dbReference>
<protein>
    <submittedName>
        <fullName evidence="4">Adenylate/guanylate cyclase domain-containing protein</fullName>
    </submittedName>
</protein>
<evidence type="ECO:0000259" key="2">
    <source>
        <dbReference type="PROSITE" id="PS50125"/>
    </source>
</evidence>
<dbReference type="PROSITE" id="PS50885">
    <property type="entry name" value="HAMP"/>
    <property type="match status" value="1"/>
</dbReference>
<dbReference type="InterPro" id="IPR001054">
    <property type="entry name" value="A/G_cyclase"/>
</dbReference>
<dbReference type="RefSeq" id="WP_379955803.1">
    <property type="nucleotide sequence ID" value="NZ_JAUYVI010000003.1"/>
</dbReference>
<dbReference type="PROSITE" id="PS50125">
    <property type="entry name" value="GUANYLATE_CYCLASE_2"/>
    <property type="match status" value="1"/>
</dbReference>
<dbReference type="PANTHER" id="PTHR43081">
    <property type="entry name" value="ADENYLATE CYCLASE, TERMINAL-DIFFERENTIATION SPECIFIC-RELATED"/>
    <property type="match status" value="1"/>
</dbReference>
<keyword evidence="5" id="KW-1185">Reference proteome</keyword>
<dbReference type="Gene3D" id="3.30.450.20">
    <property type="entry name" value="PAS domain"/>
    <property type="match status" value="2"/>
</dbReference>
<dbReference type="SMART" id="SM00044">
    <property type="entry name" value="CYCc"/>
    <property type="match status" value="1"/>
</dbReference>
<keyword evidence="1" id="KW-0812">Transmembrane</keyword>
<proteinExistence type="predicted"/>
<evidence type="ECO:0000256" key="1">
    <source>
        <dbReference type="SAM" id="Phobius"/>
    </source>
</evidence>
<feature type="transmembrane region" description="Helical" evidence="1">
    <location>
        <begin position="20"/>
        <end position="39"/>
    </location>
</feature>
<evidence type="ECO:0000313" key="5">
    <source>
        <dbReference type="Proteomes" id="UP001230156"/>
    </source>
</evidence>
<evidence type="ECO:0000313" key="4">
    <source>
        <dbReference type="EMBL" id="MDQ7248348.1"/>
    </source>
</evidence>
<feature type="transmembrane region" description="Helical" evidence="1">
    <location>
        <begin position="353"/>
        <end position="372"/>
    </location>
</feature>
<keyword evidence="1" id="KW-1133">Transmembrane helix</keyword>
<dbReference type="CDD" id="cd07302">
    <property type="entry name" value="CHD"/>
    <property type="match status" value="1"/>
</dbReference>
<dbReference type="InterPro" id="IPR050697">
    <property type="entry name" value="Adenylyl/Guanylyl_Cyclase_3/4"/>
</dbReference>
<dbReference type="SUPFAM" id="SSF55073">
    <property type="entry name" value="Nucleotide cyclase"/>
    <property type="match status" value="1"/>
</dbReference>
<name>A0ABU0YNI0_9PROT</name>
<dbReference type="PANTHER" id="PTHR43081:SF1">
    <property type="entry name" value="ADENYLATE CYCLASE, TERMINAL-DIFFERENTIATION SPECIFIC"/>
    <property type="match status" value="1"/>
</dbReference>
<dbReference type="InterPro" id="IPR003660">
    <property type="entry name" value="HAMP_dom"/>
</dbReference>
<organism evidence="4 5">
    <name type="scientific">Dongia sedimenti</name>
    <dbReference type="NCBI Taxonomy" id="3064282"/>
    <lineage>
        <taxon>Bacteria</taxon>
        <taxon>Pseudomonadati</taxon>
        <taxon>Pseudomonadota</taxon>
        <taxon>Alphaproteobacteria</taxon>
        <taxon>Rhodospirillales</taxon>
        <taxon>Dongiaceae</taxon>
        <taxon>Dongia</taxon>
    </lineage>
</organism>
<comment type="caution">
    <text evidence="4">The sequence shown here is derived from an EMBL/GenBank/DDBJ whole genome shotgun (WGS) entry which is preliminary data.</text>
</comment>
<sequence>MSEPSQNLPASTRRFRRLGLGTALMFLLAGICILMAALVHGSWQRTSTKNANDLVKEINNRIADTVAGNLQQILTNASASQEALRTIFFQDVIEITNEAKREFVFLSLLQSQPTISWVAFGWPDGNFFGARKDSDEGIRMVEVRHGAEGPEPDLLRVDSYQPEIGDIHFLDRALSATPFRSTEQDWYQAADQSKMPVWTEYTDTPLGKQPGIAISSKLTVYSHYLGVVMIGIDLDRLARFLTALKVTSHGRAFILDSGNRVLTASEVGTTAGGWHELAAVKDPLAGAIQLAMSEHDIELARLTMPRNIAVMDGMSEVEQYVTFTPLPFRHWVVATVIPAEDILGEIPGATRRLYMIVIASVVVVSLFGAFVAHRLISRPIAVIAGQMQQIERFHLEGLTYHPSRLRELDELSEALRRMGRGLSSFRKYMPADLVEILIRQGIEAKPGGQTQPLTVLFTDLAGFTGLSEAKPEQIVEILGDHLDFMSRIVAAHAGTVDKFIGDSVMAFWNAPASNPLHALSACQAALACRDAFRQSAQGMRAMDLGKIGLRIGVNSGSALVGNIGSRDRLNYTAIGDVVNVASRLEALNKRYGTDILIGEATRIEAGDGVVVRRVDQVAVYGRRGGIQVYELLGLTETKDALGDLSWIAQYDEGFERYLRRDFDRAIESFQEADRRRGRDEPSRRMILRCRRYIDQPPPVDWDGTDMAESK</sequence>
<dbReference type="CDD" id="cd18774">
    <property type="entry name" value="PDC2_HK_sensor"/>
    <property type="match status" value="1"/>
</dbReference>
<accession>A0ABU0YNI0</accession>
<dbReference type="Proteomes" id="UP001230156">
    <property type="component" value="Unassembled WGS sequence"/>
</dbReference>
<reference evidence="5" key="1">
    <citation type="submission" date="2023-08" db="EMBL/GenBank/DDBJ databases">
        <title>Rhodospirillaceae gen. nov., a novel taxon isolated from the Yangtze River Yuezi River estuary sludge.</title>
        <authorList>
            <person name="Ruan L."/>
        </authorList>
    </citation>
    <scope>NUCLEOTIDE SEQUENCE [LARGE SCALE GENOMIC DNA]</scope>
    <source>
        <strain evidence="5">R-7</strain>
    </source>
</reference>
<dbReference type="Gene3D" id="3.30.70.1230">
    <property type="entry name" value="Nucleotide cyclase"/>
    <property type="match status" value="1"/>
</dbReference>
<gene>
    <name evidence="4" type="ORF">Q8A70_11760</name>
</gene>
<dbReference type="InterPro" id="IPR029787">
    <property type="entry name" value="Nucleotide_cyclase"/>
</dbReference>
<feature type="domain" description="HAMP" evidence="3">
    <location>
        <begin position="374"/>
        <end position="427"/>
    </location>
</feature>